<keyword evidence="3 7" id="KW-0067">ATP-binding</keyword>
<dbReference type="OrthoDB" id="9804243at2"/>
<keyword evidence="8" id="KW-0694">RNA-binding</keyword>
<name>F7XTZ7_MIDMI</name>
<dbReference type="EMBL" id="CP002130">
    <property type="protein sequence ID" value="AEI89356.1"/>
    <property type="molecule type" value="Genomic_DNA"/>
</dbReference>
<evidence type="ECO:0000313" key="9">
    <source>
        <dbReference type="EMBL" id="AEI89356.1"/>
    </source>
</evidence>
<gene>
    <name evidence="7 9" type="primary">tyrS</name>
    <name evidence="9" type="ordered locus">midi_01079</name>
</gene>
<proteinExistence type="inferred from homology"/>
<dbReference type="InterPro" id="IPR002305">
    <property type="entry name" value="aa-tRNA-synth_Ic"/>
</dbReference>
<dbReference type="PROSITE" id="PS50889">
    <property type="entry name" value="S4"/>
    <property type="match status" value="1"/>
</dbReference>
<dbReference type="HOGENOM" id="CLU_024003_0_3_5"/>
<dbReference type="InterPro" id="IPR024107">
    <property type="entry name" value="Tyr-tRNA-ligase_bac_1"/>
</dbReference>
<keyword evidence="5 7" id="KW-0030">Aminoacyl-tRNA synthetase</keyword>
<comment type="subcellular location">
    <subcellularLocation>
        <location evidence="7">Cytoplasm</location>
    </subcellularLocation>
</comment>
<dbReference type="STRING" id="696127.midi_01079"/>
<dbReference type="Gene3D" id="1.10.240.10">
    <property type="entry name" value="Tyrosyl-Transfer RNA Synthetase"/>
    <property type="match status" value="1"/>
</dbReference>
<dbReference type="InterPro" id="IPR014729">
    <property type="entry name" value="Rossmann-like_a/b/a_fold"/>
</dbReference>
<evidence type="ECO:0000256" key="3">
    <source>
        <dbReference type="ARBA" id="ARBA00022840"/>
    </source>
</evidence>
<feature type="binding site" evidence="7">
    <location>
        <position position="235"/>
    </location>
    <ligand>
        <name>ATP</name>
        <dbReference type="ChEBI" id="CHEBI:30616"/>
    </ligand>
</feature>
<keyword evidence="7" id="KW-0963">Cytoplasm</keyword>
<evidence type="ECO:0000313" key="10">
    <source>
        <dbReference type="Proteomes" id="UP000006639"/>
    </source>
</evidence>
<comment type="catalytic activity">
    <reaction evidence="6 7">
        <text>tRNA(Tyr) + L-tyrosine + ATP = L-tyrosyl-tRNA(Tyr) + AMP + diphosphate + H(+)</text>
        <dbReference type="Rhea" id="RHEA:10220"/>
        <dbReference type="Rhea" id="RHEA-COMP:9706"/>
        <dbReference type="Rhea" id="RHEA-COMP:9707"/>
        <dbReference type="ChEBI" id="CHEBI:15378"/>
        <dbReference type="ChEBI" id="CHEBI:30616"/>
        <dbReference type="ChEBI" id="CHEBI:33019"/>
        <dbReference type="ChEBI" id="CHEBI:58315"/>
        <dbReference type="ChEBI" id="CHEBI:78442"/>
        <dbReference type="ChEBI" id="CHEBI:78536"/>
        <dbReference type="ChEBI" id="CHEBI:456215"/>
        <dbReference type="EC" id="6.1.1.1"/>
    </reaction>
</comment>
<dbReference type="CDD" id="cd00165">
    <property type="entry name" value="S4"/>
    <property type="match status" value="1"/>
</dbReference>
<dbReference type="NCBIfam" id="TIGR00234">
    <property type="entry name" value="tyrS"/>
    <property type="match status" value="1"/>
</dbReference>
<feature type="binding site" evidence="7">
    <location>
        <position position="172"/>
    </location>
    <ligand>
        <name>L-tyrosine</name>
        <dbReference type="ChEBI" id="CHEBI:58315"/>
    </ligand>
</feature>
<feature type="short sequence motif" description="'HIGH' region" evidence="7">
    <location>
        <begin position="43"/>
        <end position="52"/>
    </location>
</feature>
<dbReference type="Gene3D" id="3.40.50.620">
    <property type="entry name" value="HUPs"/>
    <property type="match status" value="1"/>
</dbReference>
<keyword evidence="2 7" id="KW-0547">Nucleotide-binding</keyword>
<comment type="subunit">
    <text evidence="7">Homodimer.</text>
</comment>
<dbReference type="GO" id="GO:0005829">
    <property type="term" value="C:cytosol"/>
    <property type="evidence" value="ECO:0007669"/>
    <property type="project" value="TreeGrafter"/>
</dbReference>
<evidence type="ECO:0000256" key="6">
    <source>
        <dbReference type="ARBA" id="ARBA00048248"/>
    </source>
</evidence>
<dbReference type="PRINTS" id="PR01040">
    <property type="entry name" value="TRNASYNTHTYR"/>
</dbReference>
<evidence type="ECO:0000256" key="7">
    <source>
        <dbReference type="HAMAP-Rule" id="MF_02006"/>
    </source>
</evidence>
<dbReference type="GO" id="GO:0006437">
    <property type="term" value="P:tyrosyl-tRNA aminoacylation"/>
    <property type="evidence" value="ECO:0007669"/>
    <property type="project" value="UniProtKB-UniRule"/>
</dbReference>
<evidence type="ECO:0000256" key="8">
    <source>
        <dbReference type="PROSITE-ProRule" id="PRU00182"/>
    </source>
</evidence>
<dbReference type="FunFam" id="1.10.240.10:FF:000001">
    <property type="entry name" value="Tyrosine--tRNA ligase"/>
    <property type="match status" value="1"/>
</dbReference>
<evidence type="ECO:0000256" key="5">
    <source>
        <dbReference type="ARBA" id="ARBA00023146"/>
    </source>
</evidence>
<dbReference type="GO" id="GO:0005524">
    <property type="term" value="F:ATP binding"/>
    <property type="evidence" value="ECO:0007669"/>
    <property type="project" value="UniProtKB-UniRule"/>
</dbReference>
<feature type="short sequence motif" description="'KMSKS' region" evidence="7">
    <location>
        <begin position="232"/>
        <end position="236"/>
    </location>
</feature>
<organism evidence="9 10">
    <name type="scientific">Midichloria mitochondrii (strain IricVA)</name>
    <dbReference type="NCBI Taxonomy" id="696127"/>
    <lineage>
        <taxon>Bacteria</taxon>
        <taxon>Pseudomonadati</taxon>
        <taxon>Pseudomonadota</taxon>
        <taxon>Alphaproteobacteria</taxon>
        <taxon>Rickettsiales</taxon>
        <taxon>Candidatus Midichloriaceae</taxon>
        <taxon>Candidatus Midichloria</taxon>
    </lineage>
</organism>
<reference evidence="9 10" key="1">
    <citation type="journal article" date="2011" name="Mol. Biol. Evol.">
        <title>Phylogenomic evidence for the presence of a flagellum and cbb3 oxidase in the free-living mitochondrial ancestor.</title>
        <authorList>
            <person name="Sassera D."/>
            <person name="Lo N."/>
            <person name="Epis S."/>
            <person name="D'Auria G."/>
            <person name="Montagna M."/>
            <person name="Comandatore F."/>
            <person name="Horner D."/>
            <person name="Pereto J."/>
            <person name="Luciano A.M."/>
            <person name="Franciosi F."/>
            <person name="Ferri E."/>
            <person name="Crotti E."/>
            <person name="Bazzocchi C."/>
            <person name="Daffonchio D."/>
            <person name="Sacchi L."/>
            <person name="Moya A."/>
            <person name="Latorre A."/>
            <person name="Bandi C."/>
        </authorList>
    </citation>
    <scope>NUCLEOTIDE SEQUENCE [LARGE SCALE GENOMIC DNA]</scope>
    <source>
        <strain evidence="9 10">IricVA</strain>
    </source>
</reference>
<keyword evidence="10" id="KW-1185">Reference proteome</keyword>
<keyword evidence="4 7" id="KW-0648">Protein biosynthesis</keyword>
<dbReference type="PANTHER" id="PTHR11766:SF0">
    <property type="entry name" value="TYROSINE--TRNA LIGASE, MITOCHONDRIAL"/>
    <property type="match status" value="1"/>
</dbReference>
<dbReference type="GO" id="GO:0003723">
    <property type="term" value="F:RNA binding"/>
    <property type="evidence" value="ECO:0007669"/>
    <property type="project" value="UniProtKB-KW"/>
</dbReference>
<dbReference type="EC" id="6.1.1.1" evidence="7"/>
<dbReference type="InterPro" id="IPR024088">
    <property type="entry name" value="Tyr-tRNA-ligase_bac-type"/>
</dbReference>
<keyword evidence="1 7" id="KW-0436">Ligase</keyword>
<dbReference type="KEGG" id="mmn:midi_01079"/>
<dbReference type="PANTHER" id="PTHR11766">
    <property type="entry name" value="TYROSYL-TRNA SYNTHETASE"/>
    <property type="match status" value="1"/>
</dbReference>
<dbReference type="InterPro" id="IPR002307">
    <property type="entry name" value="Tyr-tRNA-ligase"/>
</dbReference>
<dbReference type="Proteomes" id="UP000006639">
    <property type="component" value="Chromosome"/>
</dbReference>
<dbReference type="HAMAP" id="MF_02006">
    <property type="entry name" value="Tyr_tRNA_synth_type1"/>
    <property type="match status" value="1"/>
</dbReference>
<protein>
    <recommendedName>
        <fullName evidence="7">Tyrosine--tRNA ligase</fullName>
        <ecNumber evidence="7">6.1.1.1</ecNumber>
    </recommendedName>
    <alternativeName>
        <fullName evidence="7">Tyrosyl-tRNA synthetase</fullName>
        <shortName evidence="7">TyrRS</shortName>
    </alternativeName>
</protein>
<dbReference type="Gene3D" id="3.10.290.10">
    <property type="entry name" value="RNA-binding S4 domain"/>
    <property type="match status" value="1"/>
</dbReference>
<dbReference type="AlphaFoldDB" id="F7XTZ7"/>
<evidence type="ECO:0000256" key="2">
    <source>
        <dbReference type="ARBA" id="ARBA00022741"/>
    </source>
</evidence>
<comment type="function">
    <text evidence="7">Catalyzes the attachment of tyrosine to tRNA(Tyr) in a two-step reaction: tyrosine is first activated by ATP to form Tyr-AMP and then transferred to the acceptor end of tRNA(Tyr).</text>
</comment>
<accession>F7XTZ7</accession>
<dbReference type="SUPFAM" id="SSF55174">
    <property type="entry name" value="Alpha-L RNA-binding motif"/>
    <property type="match status" value="1"/>
</dbReference>
<comment type="similarity">
    <text evidence="7">Belongs to the class-I aminoacyl-tRNA synthetase family. TyrS type 1 subfamily.</text>
</comment>
<sequence>MKRKSDLLNFLYERGYIHQSTNDDGLDELLAAKKVRAYIGFDCTAPSLHVGGLIQIMVLRTLQKFGHEPTVLLGSGTTRVGDPSGKDEMRSVPSEEQIEKNKQSINKVFAQFINFDQGATSVDNADWLLSLNYLEFLSQYGRHFSVNRMLTFDSVKIRLDRRQPLTFLEFSYMLLQAYDFLELHRKYNCTLQLGGSDQWGNIVNGIELIKRVTGNEVFGLTSPLLTTASGAKMGKTASGAVWLNEDMLSNYDYWQFWRNVDDADVIKFLKLFTELPIAEIDRMAALQGAELNEAKIVLANEATTLCRGKEAAKASMETARSTFGGGIGEDLQQVELEADSLKDGIPAFKLFVAAGLCASGGEARRLINGNGAKINNEIVAAETELINGSYVQDGKIKLTAGKKKHAIVVIV</sequence>
<evidence type="ECO:0000256" key="1">
    <source>
        <dbReference type="ARBA" id="ARBA00022598"/>
    </source>
</evidence>
<dbReference type="CDD" id="cd00805">
    <property type="entry name" value="TyrRS_core"/>
    <property type="match status" value="1"/>
</dbReference>
<dbReference type="GO" id="GO:0004831">
    <property type="term" value="F:tyrosine-tRNA ligase activity"/>
    <property type="evidence" value="ECO:0007669"/>
    <property type="project" value="UniProtKB-UniRule"/>
</dbReference>
<evidence type="ECO:0000256" key="4">
    <source>
        <dbReference type="ARBA" id="ARBA00022917"/>
    </source>
</evidence>
<dbReference type="Pfam" id="PF00579">
    <property type="entry name" value="tRNA-synt_1b"/>
    <property type="match status" value="1"/>
</dbReference>
<dbReference type="SUPFAM" id="SSF52374">
    <property type="entry name" value="Nucleotidylyl transferase"/>
    <property type="match status" value="1"/>
</dbReference>
<dbReference type="RefSeq" id="WP_013951549.1">
    <property type="nucleotide sequence ID" value="NC_015722.1"/>
</dbReference>
<dbReference type="InterPro" id="IPR036986">
    <property type="entry name" value="S4_RNA-bd_sf"/>
</dbReference>
<feature type="binding site" evidence="7">
    <location>
        <position position="176"/>
    </location>
    <ligand>
        <name>L-tyrosine</name>
        <dbReference type="ChEBI" id="CHEBI:58315"/>
    </ligand>
</feature>
<feature type="binding site" evidence="7">
    <location>
        <position position="38"/>
    </location>
    <ligand>
        <name>L-tyrosine</name>
        <dbReference type="ChEBI" id="CHEBI:58315"/>
    </ligand>
</feature>